<keyword evidence="7" id="KW-0418">Kinase</keyword>
<evidence type="ECO:0000256" key="1">
    <source>
        <dbReference type="ARBA" id="ARBA00004496"/>
    </source>
</evidence>
<sequence>MSDSIDAEEKPPAPPLRMNSNNRDSSSLNHGSKPLPLVPEEKNKKARLRSIFPGAGDKTNKKKEKERPEISLPSDFEHTIHVGFDAVTGEFTGIPEQWARLLQTSNITKLEQKKNPQAVLDVLKFYDSKETVNNQKYMSFTSGAVYSLMVPLLKQYKCTEITDKPADGFIAANALNTKIASEPPVVPPVSEDDDEDDDDDNVPPPVIAPRPEHTKSIFTRSVIEPVMPVAPAKDVTTSPVTTPPENITSLNSQLCRNTDKQRKKSKMTDEEILEKLRSIVSVGDPKKKYTRFEKIGQGASGTVYTAIDIATGQEVAIKQMNLQQQPKKELIINEILVMRENKNANIVNYLDSYLVGDELWVVMEYLAGGSLTDVVTETCMDEGQIAAVCRECLQALEFLHSNQVIHRDIKSDNILLGMDGSVKLTDFGFCAQITPEQNKRSTMVGTPYWMAPEVVTRKAYGPKVDIWSLGIMAIEMIEGEPPYLNENPLRALYLIATNGTPELQNPEKLSGVFRDFLNRCLEMDVERRGAAKELLQHPFLKFAKPLSSLTPLIIAAKEAVKNNR</sequence>
<dbReference type="Gene3D" id="1.10.510.10">
    <property type="entry name" value="Transferase(Phosphotransferase) domain 1"/>
    <property type="match status" value="1"/>
</dbReference>
<name>A0A401PC81_SCYTO</name>
<dbReference type="CDD" id="cd01093">
    <property type="entry name" value="CRIB_PAK_like"/>
    <property type="match status" value="1"/>
</dbReference>
<dbReference type="EMBL" id="BFAA01000302">
    <property type="protein sequence ID" value="GCB70732.1"/>
    <property type="molecule type" value="Genomic_DNA"/>
</dbReference>
<evidence type="ECO:0000256" key="8">
    <source>
        <dbReference type="ARBA" id="ARBA00022840"/>
    </source>
</evidence>
<gene>
    <name evidence="13" type="ORF">scyTo_0001356</name>
</gene>
<keyword evidence="3" id="KW-0963">Cytoplasm</keyword>
<keyword evidence="4" id="KW-0723">Serine/threonine-protein kinase</keyword>
<dbReference type="InterPro" id="IPR036936">
    <property type="entry name" value="CRIB_dom_sf"/>
</dbReference>
<dbReference type="GO" id="GO:0005524">
    <property type="term" value="F:ATP binding"/>
    <property type="evidence" value="ECO:0007669"/>
    <property type="project" value="UniProtKB-UniRule"/>
</dbReference>
<feature type="compositionally biased region" description="Polar residues" evidence="10">
    <location>
        <begin position="18"/>
        <end position="30"/>
    </location>
</feature>
<dbReference type="Pfam" id="PF00786">
    <property type="entry name" value="PBD"/>
    <property type="match status" value="1"/>
</dbReference>
<dbReference type="STRING" id="75743.A0A401PC81"/>
<keyword evidence="8 9" id="KW-0067">ATP-binding</keyword>
<dbReference type="InterPro" id="IPR051931">
    <property type="entry name" value="PAK3-like"/>
</dbReference>
<evidence type="ECO:0000256" key="9">
    <source>
        <dbReference type="PROSITE-ProRule" id="PRU10141"/>
    </source>
</evidence>
<evidence type="ECO:0000259" key="12">
    <source>
        <dbReference type="PROSITE" id="PS50108"/>
    </source>
</evidence>
<dbReference type="InterPro" id="IPR017441">
    <property type="entry name" value="Protein_kinase_ATP_BS"/>
</dbReference>
<dbReference type="GO" id="GO:0004674">
    <property type="term" value="F:protein serine/threonine kinase activity"/>
    <property type="evidence" value="ECO:0007669"/>
    <property type="project" value="UniProtKB-KW"/>
</dbReference>
<dbReference type="SUPFAM" id="SSF56112">
    <property type="entry name" value="Protein kinase-like (PK-like)"/>
    <property type="match status" value="1"/>
</dbReference>
<evidence type="ECO:0000313" key="13">
    <source>
        <dbReference type="EMBL" id="GCB70732.1"/>
    </source>
</evidence>
<dbReference type="Pfam" id="PF00069">
    <property type="entry name" value="Pkinase"/>
    <property type="match status" value="1"/>
</dbReference>
<evidence type="ECO:0000256" key="7">
    <source>
        <dbReference type="ARBA" id="ARBA00022777"/>
    </source>
</evidence>
<dbReference type="GO" id="GO:0005737">
    <property type="term" value="C:cytoplasm"/>
    <property type="evidence" value="ECO:0007669"/>
    <property type="project" value="UniProtKB-SubCell"/>
</dbReference>
<dbReference type="Proteomes" id="UP000288216">
    <property type="component" value="Unassembled WGS sequence"/>
</dbReference>
<dbReference type="FunFam" id="3.30.200.20:FF:000069">
    <property type="entry name" value="Non-specific serine/threonine protein kinase"/>
    <property type="match status" value="1"/>
</dbReference>
<dbReference type="AlphaFoldDB" id="A0A401PC81"/>
<feature type="domain" description="Protein kinase" evidence="11">
    <location>
        <begin position="289"/>
        <end position="540"/>
    </location>
</feature>
<evidence type="ECO:0000256" key="10">
    <source>
        <dbReference type="SAM" id="MobiDB-lite"/>
    </source>
</evidence>
<dbReference type="PROSITE" id="PS00108">
    <property type="entry name" value="PROTEIN_KINASE_ST"/>
    <property type="match status" value="1"/>
</dbReference>
<dbReference type="FunFam" id="1.10.510.10:FF:000011">
    <property type="entry name" value="Non-specific serine/threonine protein kinase"/>
    <property type="match status" value="1"/>
</dbReference>
<feature type="binding site" evidence="9">
    <location>
        <position position="318"/>
    </location>
    <ligand>
        <name>ATP</name>
        <dbReference type="ChEBI" id="CHEBI:30616"/>
    </ligand>
</feature>
<dbReference type="EC" id="2.7.11.1" evidence="2"/>
<dbReference type="PROSITE" id="PS00107">
    <property type="entry name" value="PROTEIN_KINASE_ATP"/>
    <property type="match status" value="1"/>
</dbReference>
<dbReference type="InterPro" id="IPR008271">
    <property type="entry name" value="Ser/Thr_kinase_AS"/>
</dbReference>
<evidence type="ECO:0000256" key="3">
    <source>
        <dbReference type="ARBA" id="ARBA00022490"/>
    </source>
</evidence>
<dbReference type="SMART" id="SM00220">
    <property type="entry name" value="S_TKc"/>
    <property type="match status" value="1"/>
</dbReference>
<dbReference type="OMA" id="KKGMFTF"/>
<organism evidence="13 14">
    <name type="scientific">Scyliorhinus torazame</name>
    <name type="common">Cloudy catshark</name>
    <name type="synonym">Catulus torazame</name>
    <dbReference type="NCBI Taxonomy" id="75743"/>
    <lineage>
        <taxon>Eukaryota</taxon>
        <taxon>Metazoa</taxon>
        <taxon>Chordata</taxon>
        <taxon>Craniata</taxon>
        <taxon>Vertebrata</taxon>
        <taxon>Chondrichthyes</taxon>
        <taxon>Elasmobranchii</taxon>
        <taxon>Galeomorphii</taxon>
        <taxon>Galeoidea</taxon>
        <taxon>Carcharhiniformes</taxon>
        <taxon>Scyliorhinidae</taxon>
        <taxon>Scyliorhinus</taxon>
    </lineage>
</organism>
<reference evidence="13 14" key="1">
    <citation type="journal article" date="2018" name="Nat. Ecol. Evol.">
        <title>Shark genomes provide insights into elasmobranch evolution and the origin of vertebrates.</title>
        <authorList>
            <person name="Hara Y"/>
            <person name="Yamaguchi K"/>
            <person name="Onimaru K"/>
            <person name="Kadota M"/>
            <person name="Koyanagi M"/>
            <person name="Keeley SD"/>
            <person name="Tatsumi K"/>
            <person name="Tanaka K"/>
            <person name="Motone F"/>
            <person name="Kageyama Y"/>
            <person name="Nozu R"/>
            <person name="Adachi N"/>
            <person name="Nishimura O"/>
            <person name="Nakagawa R"/>
            <person name="Tanegashima C"/>
            <person name="Kiyatake I"/>
            <person name="Matsumoto R"/>
            <person name="Murakumo K"/>
            <person name="Nishida K"/>
            <person name="Terakita A"/>
            <person name="Kuratani S"/>
            <person name="Sato K"/>
            <person name="Hyodo S Kuraku.S."/>
        </authorList>
    </citation>
    <scope>NUCLEOTIDE SEQUENCE [LARGE SCALE GENOMIC DNA]</scope>
</reference>
<dbReference type="InterPro" id="IPR011009">
    <property type="entry name" value="Kinase-like_dom_sf"/>
</dbReference>
<feature type="domain" description="CRIB" evidence="12">
    <location>
        <begin position="70"/>
        <end position="83"/>
    </location>
</feature>
<dbReference type="InterPro" id="IPR033923">
    <property type="entry name" value="PAK_BD"/>
</dbReference>
<evidence type="ECO:0000313" key="14">
    <source>
        <dbReference type="Proteomes" id="UP000288216"/>
    </source>
</evidence>
<keyword evidence="5" id="KW-0808">Transferase</keyword>
<keyword evidence="6 9" id="KW-0547">Nucleotide-binding</keyword>
<dbReference type="InterPro" id="IPR000719">
    <property type="entry name" value="Prot_kinase_dom"/>
</dbReference>
<feature type="compositionally biased region" description="Acidic residues" evidence="10">
    <location>
        <begin position="190"/>
        <end position="201"/>
    </location>
</feature>
<dbReference type="FunFam" id="3.90.810.10:FF:000001">
    <property type="entry name" value="Non-specific serine/threonine protein kinase"/>
    <property type="match status" value="1"/>
</dbReference>
<evidence type="ECO:0000256" key="6">
    <source>
        <dbReference type="ARBA" id="ARBA00022741"/>
    </source>
</evidence>
<dbReference type="Gene3D" id="3.30.200.20">
    <property type="entry name" value="Phosphorylase Kinase, domain 1"/>
    <property type="match status" value="1"/>
</dbReference>
<evidence type="ECO:0000256" key="5">
    <source>
        <dbReference type="ARBA" id="ARBA00022679"/>
    </source>
</evidence>
<dbReference type="SMART" id="SM00285">
    <property type="entry name" value="PBD"/>
    <property type="match status" value="1"/>
</dbReference>
<dbReference type="PANTHER" id="PTHR45832:SF11">
    <property type="entry name" value="SERINE_THREONINE-PROTEIN KINASE PAK 3"/>
    <property type="match status" value="1"/>
</dbReference>
<keyword evidence="14" id="KW-1185">Reference proteome</keyword>
<comment type="caution">
    <text evidence="13">The sequence shown here is derived from an EMBL/GenBank/DDBJ whole genome shotgun (WGS) entry which is preliminary data.</text>
</comment>
<feature type="region of interest" description="Disordered" evidence="10">
    <location>
        <begin position="1"/>
        <end position="71"/>
    </location>
</feature>
<evidence type="ECO:0000259" key="11">
    <source>
        <dbReference type="PROSITE" id="PS50011"/>
    </source>
</evidence>
<dbReference type="Gene3D" id="3.90.810.10">
    <property type="entry name" value="CRIB domain"/>
    <property type="match status" value="1"/>
</dbReference>
<dbReference type="PROSITE" id="PS50011">
    <property type="entry name" value="PROTEIN_KINASE_DOM"/>
    <property type="match status" value="1"/>
</dbReference>
<protein>
    <recommendedName>
        <fullName evidence="2">non-specific serine/threonine protein kinase</fullName>
        <ecNumber evidence="2">2.7.11.1</ecNumber>
    </recommendedName>
</protein>
<accession>A0A401PC81</accession>
<evidence type="ECO:0000256" key="2">
    <source>
        <dbReference type="ARBA" id="ARBA00012513"/>
    </source>
</evidence>
<dbReference type="PROSITE" id="PS50108">
    <property type="entry name" value="CRIB"/>
    <property type="match status" value="1"/>
</dbReference>
<dbReference type="InterPro" id="IPR000095">
    <property type="entry name" value="CRIB_dom"/>
</dbReference>
<dbReference type="PANTHER" id="PTHR45832">
    <property type="entry name" value="SERINE/THREONINE-PROTEIN KINASE SAMKA-RELATED-RELATED"/>
    <property type="match status" value="1"/>
</dbReference>
<feature type="region of interest" description="Disordered" evidence="10">
    <location>
        <begin position="181"/>
        <end position="211"/>
    </location>
</feature>
<comment type="subcellular location">
    <subcellularLocation>
        <location evidence="1">Cytoplasm</location>
    </subcellularLocation>
</comment>
<dbReference type="OrthoDB" id="1022360at2759"/>
<proteinExistence type="predicted"/>
<evidence type="ECO:0000256" key="4">
    <source>
        <dbReference type="ARBA" id="ARBA00022527"/>
    </source>
</evidence>